<evidence type="ECO:0000313" key="2">
    <source>
        <dbReference type="EMBL" id="SHK61561.1"/>
    </source>
</evidence>
<accession>A0A1M6TXC6</accession>
<protein>
    <submittedName>
        <fullName evidence="2">Outer membrane protein, cobalt-zinc-cadmium efflux system</fullName>
    </submittedName>
</protein>
<dbReference type="AlphaFoldDB" id="A0A1M6TXC6"/>
<dbReference type="PANTHER" id="PTHR30203">
    <property type="entry name" value="OUTER MEMBRANE CATION EFFLUX PROTEIN"/>
    <property type="match status" value="1"/>
</dbReference>
<evidence type="ECO:0000313" key="3">
    <source>
        <dbReference type="Proteomes" id="UP000184498"/>
    </source>
</evidence>
<organism evidence="2 3">
    <name type="scientific">Epilithonimonas mollis</name>
    <dbReference type="NCBI Taxonomy" id="216903"/>
    <lineage>
        <taxon>Bacteria</taxon>
        <taxon>Pseudomonadati</taxon>
        <taxon>Bacteroidota</taxon>
        <taxon>Flavobacteriia</taxon>
        <taxon>Flavobacteriales</taxon>
        <taxon>Weeksellaceae</taxon>
        <taxon>Chryseobacterium group</taxon>
        <taxon>Epilithonimonas</taxon>
    </lineage>
</organism>
<sequence>MTKTTTLVLSVSAFVCLSGQQQMSLQDCELAFQKNNLQLLAAQYNINMADADIIQAKIWELPQIEGYVNAINPQDKRVFDVTRAKGVEITQLIYLGGKKKNEIQFAKSNKELSQLQFSQLLVDLKTELRQTYYNLIYEQKKQISIQNQLKYMNDLLSAYKTQTDKGNVSLKDYVRLQSIVIQLNNDKIEINNNILAFQQKMKVLTGNTESILPNIPKAEENEILISQPFGDVEVLKSKALENNADYLYQVKLIENSKLYAQWQKSLNIPDLNLGAEYDQASGTFNNEVNLKIGIPIPLWQSNKGNVEKAKYAIQQNEKNLEYQKLNLQTQVESVYQTWKNQYDQYYELKPVDMENLDTVYNGILKNFRSGNISLMDFTDFLESYRQTVLQVYEMKKQIMISAEEINQLVQTKIFY</sequence>
<name>A0A1M6TXC6_9FLAO</name>
<dbReference type="EMBL" id="FRAM01000004">
    <property type="protein sequence ID" value="SHK61561.1"/>
    <property type="molecule type" value="Genomic_DNA"/>
</dbReference>
<dbReference type="RefSeq" id="WP_245795941.1">
    <property type="nucleotide sequence ID" value="NZ_FRAM01000004.1"/>
</dbReference>
<keyword evidence="3" id="KW-1185">Reference proteome</keyword>
<proteinExistence type="inferred from homology"/>
<dbReference type="InterPro" id="IPR010131">
    <property type="entry name" value="MdtP/NodT-like"/>
</dbReference>
<dbReference type="InterPro" id="IPR003423">
    <property type="entry name" value="OMP_efflux"/>
</dbReference>
<reference evidence="3" key="1">
    <citation type="submission" date="2016-11" db="EMBL/GenBank/DDBJ databases">
        <authorList>
            <person name="Varghese N."/>
            <person name="Submissions S."/>
        </authorList>
    </citation>
    <scope>NUCLEOTIDE SEQUENCE [LARGE SCALE GENOMIC DNA]</scope>
    <source>
        <strain evidence="3">DSM 18016</strain>
    </source>
</reference>
<gene>
    <name evidence="2" type="ORF">SAMN05444371_2995</name>
</gene>
<comment type="similarity">
    <text evidence="1">Belongs to the outer membrane factor (OMF) (TC 1.B.17) family.</text>
</comment>
<dbReference type="GO" id="GO:0015562">
    <property type="term" value="F:efflux transmembrane transporter activity"/>
    <property type="evidence" value="ECO:0007669"/>
    <property type="project" value="InterPro"/>
</dbReference>
<dbReference type="SUPFAM" id="SSF56954">
    <property type="entry name" value="Outer membrane efflux proteins (OEP)"/>
    <property type="match status" value="1"/>
</dbReference>
<dbReference type="Gene3D" id="1.20.1600.10">
    <property type="entry name" value="Outer membrane efflux proteins (OEP)"/>
    <property type="match status" value="1"/>
</dbReference>
<dbReference type="STRING" id="216903.SAMN05444371_2995"/>
<dbReference type="Proteomes" id="UP000184498">
    <property type="component" value="Unassembled WGS sequence"/>
</dbReference>
<dbReference type="Pfam" id="PF02321">
    <property type="entry name" value="OEP"/>
    <property type="match status" value="2"/>
</dbReference>
<evidence type="ECO:0000256" key="1">
    <source>
        <dbReference type="ARBA" id="ARBA00007613"/>
    </source>
</evidence>
<dbReference type="PANTHER" id="PTHR30203:SF23">
    <property type="entry name" value="OUTER MEMBRANE EFFLUX PROTEIN"/>
    <property type="match status" value="1"/>
</dbReference>